<comment type="caution">
    <text evidence="2">The sequence shown here is derived from an EMBL/GenBank/DDBJ whole genome shotgun (WGS) entry which is preliminary data.</text>
</comment>
<gene>
    <name evidence="2" type="ORF">CVT26_011654</name>
</gene>
<keyword evidence="3" id="KW-1185">Reference proteome</keyword>
<dbReference type="AlphaFoldDB" id="A0A409WSM0"/>
<evidence type="ECO:0000313" key="2">
    <source>
        <dbReference type="EMBL" id="PPQ81487.1"/>
    </source>
</evidence>
<proteinExistence type="predicted"/>
<dbReference type="EMBL" id="NHYE01004863">
    <property type="protein sequence ID" value="PPQ81487.1"/>
    <property type="molecule type" value="Genomic_DNA"/>
</dbReference>
<dbReference type="Proteomes" id="UP000284706">
    <property type="component" value="Unassembled WGS sequence"/>
</dbReference>
<feature type="region of interest" description="Disordered" evidence="1">
    <location>
        <begin position="364"/>
        <end position="399"/>
    </location>
</feature>
<evidence type="ECO:0000256" key="1">
    <source>
        <dbReference type="SAM" id="MobiDB-lite"/>
    </source>
</evidence>
<organism evidence="2 3">
    <name type="scientific">Gymnopilus dilepis</name>
    <dbReference type="NCBI Taxonomy" id="231916"/>
    <lineage>
        <taxon>Eukaryota</taxon>
        <taxon>Fungi</taxon>
        <taxon>Dikarya</taxon>
        <taxon>Basidiomycota</taxon>
        <taxon>Agaricomycotina</taxon>
        <taxon>Agaricomycetes</taxon>
        <taxon>Agaricomycetidae</taxon>
        <taxon>Agaricales</taxon>
        <taxon>Agaricineae</taxon>
        <taxon>Hymenogastraceae</taxon>
        <taxon>Gymnopilus</taxon>
    </lineage>
</organism>
<dbReference type="OrthoDB" id="2634326at2759"/>
<reference evidence="2 3" key="1">
    <citation type="journal article" date="2018" name="Evol. Lett.">
        <title>Horizontal gene cluster transfer increased hallucinogenic mushroom diversity.</title>
        <authorList>
            <person name="Reynolds H.T."/>
            <person name="Vijayakumar V."/>
            <person name="Gluck-Thaler E."/>
            <person name="Korotkin H.B."/>
            <person name="Matheny P.B."/>
            <person name="Slot J.C."/>
        </authorList>
    </citation>
    <scope>NUCLEOTIDE SEQUENCE [LARGE SCALE GENOMIC DNA]</scope>
    <source>
        <strain evidence="2 3">SRW20</strain>
    </source>
</reference>
<accession>A0A409WSM0</accession>
<dbReference type="InParanoid" id="A0A409WSM0"/>
<protein>
    <submittedName>
        <fullName evidence="2">Uncharacterized protein</fullName>
    </submittedName>
</protein>
<feature type="non-terminal residue" evidence="2">
    <location>
        <position position="1"/>
    </location>
</feature>
<evidence type="ECO:0000313" key="3">
    <source>
        <dbReference type="Proteomes" id="UP000284706"/>
    </source>
</evidence>
<feature type="compositionally biased region" description="Low complexity" evidence="1">
    <location>
        <begin position="374"/>
        <end position="386"/>
    </location>
</feature>
<name>A0A409WSM0_9AGAR</name>
<sequence length="728" mass="83183">IIFSDAKLTVEFPDGAIDCYGIRRTPGGKAIFEKTVDLDPVLTGVDAYSITELPSLPYDVAGLKRDRLDQGLVNGYECPRGFFVTSANMNWVPDLGRDSPSVYVRQDGRYGTHDFSLWPQWYFEGTYYMPFVMKKPVPEDLPTHEYRLLWHDFKLEDFVLEPGAVSEIGMVREDLRKELVDLKWKIHYRVLDFLKEHGFTQHRKEVRELMHSNRGQRFANIALQCAPQTFLMTLLTFTTFQRHALEVLAILDFHEKWKPIEDTLDGTPREVDLSIMGCFTCDLLIAQRFYEMGVPYWLVRPMSQFSKRIKIVNVVEPERPDICLEIYPGTVRIWHGPADAIRNRACQHLRLGNIQVGHTAYEYRPGEQPANTQTPSSLAPPATSSNAPPPSNAPTPSESPFGAPYCPLACVKKGRQINLDKFKDPASPRCPDSSPFWKIALETVNPAWQDVYEHRNQSLLRGYAFMDPHALCSDGGRTNDYFLAWLVFRSTCLSFTLQAGLQVFSGITKRELAKPSTQDWRDFLFELAGFYGLRERSDGPPGKRQRTAASVSSLFNFQMPTTPQFIDICWKGRVVLSAASIKAGWLTVANNVWKEVVWDLFEHNFRLELLALDGCLFPRDLMADEDMALRDDMVLAVFPGNTVLSNTYPTKDEGLAAKDWQARRKYVEAFRLLLSYWPGQEAEILQKMSPGVTERSVIEVEKVAYPFYCRTFFRYLGRAPCTPHRLPA</sequence>